<dbReference type="InterPro" id="IPR051499">
    <property type="entry name" value="Phosducin-like_reg"/>
</dbReference>
<evidence type="ECO:0000259" key="3">
    <source>
        <dbReference type="Pfam" id="PF02114"/>
    </source>
</evidence>
<dbReference type="InterPro" id="IPR024253">
    <property type="entry name" value="Phosducin_thioredoxin-like_dom"/>
</dbReference>
<dbReference type="SUPFAM" id="SSF52833">
    <property type="entry name" value="Thioredoxin-like"/>
    <property type="match status" value="1"/>
</dbReference>
<dbReference type="InterPro" id="IPR023196">
    <property type="entry name" value="Phosducin_N_dom_sf"/>
</dbReference>
<evidence type="ECO:0000313" key="4">
    <source>
        <dbReference type="EMBL" id="KAF2225733.1"/>
    </source>
</evidence>
<gene>
    <name evidence="4" type="ORF">BDZ85DRAFT_257976</name>
</gene>
<name>A0A6A6GK10_9PEZI</name>
<comment type="similarity">
    <text evidence="1">Belongs to the phosducin family.</text>
</comment>
<evidence type="ECO:0000256" key="1">
    <source>
        <dbReference type="ARBA" id="ARBA00009686"/>
    </source>
</evidence>
<sequence length="296" mass="32441">MATTTAAQDEFNALFSSKNQISSRHHPSDSPLDRSDAASFLEDDSASDHTPPASAHTVTNNARAKYTVPSARHQSNTGPKGVITDAQAYRAAARARTSEGMSRASFQAQREGDVRVTQPYVPGVGEVKVLEEEDEEEEEGLDGEDDEVFMESWRRERLRELQNHNGRRIGSAGREGGSRKRGFGGLVPVDGTGFLEAVDGSGRETVVVVYIYDDQSEVSDLIEVCVQELARKYINTRFVKLHYHDAEMEPAGVPAVLAYKGGDKFAGLVPVFNEIPDDADVTASTLEKVFQKHQIL</sequence>
<feature type="region of interest" description="Disordered" evidence="2">
    <location>
        <begin position="1"/>
        <end position="84"/>
    </location>
</feature>
<dbReference type="AlphaFoldDB" id="A0A6A6GK10"/>
<evidence type="ECO:0000313" key="5">
    <source>
        <dbReference type="Proteomes" id="UP000799538"/>
    </source>
</evidence>
<dbReference type="Gene3D" id="1.10.168.10">
    <property type="entry name" value="Phosducin, domain 2"/>
    <property type="match status" value="1"/>
</dbReference>
<evidence type="ECO:0000256" key="2">
    <source>
        <dbReference type="SAM" id="MobiDB-lite"/>
    </source>
</evidence>
<proteinExistence type="inferred from homology"/>
<dbReference type="EMBL" id="ML992503">
    <property type="protein sequence ID" value="KAF2225733.1"/>
    <property type="molecule type" value="Genomic_DNA"/>
</dbReference>
<feature type="compositionally biased region" description="Basic and acidic residues" evidence="2">
    <location>
        <begin position="26"/>
        <end position="36"/>
    </location>
</feature>
<dbReference type="Proteomes" id="UP000799538">
    <property type="component" value="Unassembled WGS sequence"/>
</dbReference>
<keyword evidence="5" id="KW-1185">Reference proteome</keyword>
<reference evidence="5" key="1">
    <citation type="journal article" date="2020" name="Stud. Mycol.">
        <title>101 Dothideomycetes genomes: A test case for predicting lifestyles and emergence of pathogens.</title>
        <authorList>
            <person name="Haridas S."/>
            <person name="Albert R."/>
            <person name="Binder M."/>
            <person name="Bloem J."/>
            <person name="LaButti K."/>
            <person name="Salamov A."/>
            <person name="Andreopoulos B."/>
            <person name="Baker S."/>
            <person name="Barry K."/>
            <person name="Bills G."/>
            <person name="Bluhm B."/>
            <person name="Cannon C."/>
            <person name="Castanera R."/>
            <person name="Culley D."/>
            <person name="Daum C."/>
            <person name="Ezra D."/>
            <person name="Gonzalez J."/>
            <person name="Henrissat B."/>
            <person name="Kuo A."/>
            <person name="Liang C."/>
            <person name="Lipzen A."/>
            <person name="Lutzoni F."/>
            <person name="Magnuson J."/>
            <person name="Mondo S."/>
            <person name="Nolan M."/>
            <person name="Ohm R."/>
            <person name="Pangilinan J."/>
            <person name="Park H.-J."/>
            <person name="Ramirez L."/>
            <person name="Alfaro M."/>
            <person name="Sun H."/>
            <person name="Tritt A."/>
            <person name="Yoshinaga Y."/>
            <person name="Zwiers L.-H."/>
            <person name="Turgeon B."/>
            <person name="Goodwin S."/>
            <person name="Spatafora J."/>
            <person name="Crous P."/>
            <person name="Grigoriev I."/>
        </authorList>
    </citation>
    <scope>NUCLEOTIDE SEQUENCE [LARGE SCALE GENOMIC DNA]</scope>
    <source>
        <strain evidence="5">CECT 20119</strain>
    </source>
</reference>
<protein>
    <submittedName>
        <fullName evidence="4">Thioredoxin-like protein</fullName>
    </submittedName>
</protein>
<dbReference type="InterPro" id="IPR036249">
    <property type="entry name" value="Thioredoxin-like_sf"/>
</dbReference>
<dbReference type="OrthoDB" id="70588at2759"/>
<accession>A0A6A6GK10</accession>
<dbReference type="Pfam" id="PF02114">
    <property type="entry name" value="Phosducin"/>
    <property type="match status" value="1"/>
</dbReference>
<feature type="domain" description="Phosducin" evidence="3">
    <location>
        <begin position="73"/>
        <end position="291"/>
    </location>
</feature>
<dbReference type="Gene3D" id="3.40.30.10">
    <property type="entry name" value="Glutaredoxin"/>
    <property type="match status" value="1"/>
</dbReference>
<organism evidence="4 5">
    <name type="scientific">Elsinoe ampelina</name>
    <dbReference type="NCBI Taxonomy" id="302913"/>
    <lineage>
        <taxon>Eukaryota</taxon>
        <taxon>Fungi</taxon>
        <taxon>Dikarya</taxon>
        <taxon>Ascomycota</taxon>
        <taxon>Pezizomycotina</taxon>
        <taxon>Dothideomycetes</taxon>
        <taxon>Dothideomycetidae</taxon>
        <taxon>Myriangiales</taxon>
        <taxon>Elsinoaceae</taxon>
        <taxon>Elsinoe</taxon>
    </lineage>
</organism>
<dbReference type="PANTHER" id="PTHR46052:SF1">
    <property type="entry name" value="PHOSDUCIN-LIKE PROTEIN"/>
    <property type="match status" value="1"/>
</dbReference>
<dbReference type="PANTHER" id="PTHR46052">
    <property type="entry name" value="PHOSDUCIN-LIKE PROTEIN"/>
    <property type="match status" value="1"/>
</dbReference>